<evidence type="ECO:0000313" key="7">
    <source>
        <dbReference type="Proteomes" id="UP001165481"/>
    </source>
</evidence>
<gene>
    <name evidence="5" type="ORF">MUN46_010350</name>
    <name evidence="6" type="ORF">MUN46_011480</name>
</gene>
<dbReference type="InterPro" id="IPR011344">
    <property type="entry name" value="ssDNA-bd"/>
</dbReference>
<proteinExistence type="inferred from homology"/>
<evidence type="ECO:0000256" key="2">
    <source>
        <dbReference type="HAMAP-Rule" id="MF_00984"/>
    </source>
</evidence>
<name>A0ABT7ITE8_9BURK</name>
<comment type="subunit">
    <text evidence="2">Homotetramer.</text>
</comment>
<dbReference type="PANTHER" id="PTHR10302">
    <property type="entry name" value="SINGLE-STRANDED DNA-BINDING PROTEIN"/>
    <property type="match status" value="1"/>
</dbReference>
<dbReference type="Gene3D" id="2.40.50.140">
    <property type="entry name" value="Nucleic acid-binding proteins"/>
    <property type="match status" value="1"/>
</dbReference>
<evidence type="ECO:0000256" key="1">
    <source>
        <dbReference type="ARBA" id="ARBA00023125"/>
    </source>
</evidence>
<accession>A0ABT7ITE8</accession>
<organism evidence="6 7">
    <name type="scientific">Mesosutterella faecium</name>
    <dbReference type="NCBI Taxonomy" id="2925194"/>
    <lineage>
        <taxon>Bacteria</taxon>
        <taxon>Pseudomonadati</taxon>
        <taxon>Pseudomonadota</taxon>
        <taxon>Betaproteobacteria</taxon>
        <taxon>Burkholderiales</taxon>
        <taxon>Sutterellaceae</taxon>
        <taxon>Mesosutterella</taxon>
    </lineage>
</organism>
<evidence type="ECO:0000256" key="3">
    <source>
        <dbReference type="PIRNR" id="PIRNR002070"/>
    </source>
</evidence>
<evidence type="ECO:0000313" key="5">
    <source>
        <dbReference type="EMBL" id="MDL2060334.1"/>
    </source>
</evidence>
<dbReference type="InterPro" id="IPR000424">
    <property type="entry name" value="Primosome_PriB/ssb"/>
</dbReference>
<dbReference type="PROSITE" id="PS50935">
    <property type="entry name" value="SSB"/>
    <property type="match status" value="1"/>
</dbReference>
<dbReference type="Proteomes" id="UP001165481">
    <property type="component" value="Unassembled WGS sequence"/>
</dbReference>
<reference evidence="6" key="1">
    <citation type="submission" date="2023-03" db="EMBL/GenBank/DDBJ databases">
        <title>Mesosutterella sp. nov. isolated from porcine feces.</title>
        <authorList>
            <person name="Yu S."/>
        </authorList>
    </citation>
    <scope>NUCLEOTIDE SEQUENCE</scope>
    <source>
        <strain evidence="6">AGMB02718</strain>
    </source>
</reference>
<comment type="caution">
    <text evidence="6">The sequence shown here is derived from an EMBL/GenBank/DDBJ whole genome shotgun (WGS) entry which is preliminary data.</text>
</comment>
<dbReference type="NCBIfam" id="TIGR00621">
    <property type="entry name" value="ssb"/>
    <property type="match status" value="1"/>
</dbReference>
<dbReference type="EMBL" id="JAKZJU020000001">
    <property type="protein sequence ID" value="MDL2060334.1"/>
    <property type="molecule type" value="Genomic_DNA"/>
</dbReference>
<dbReference type="Pfam" id="PF00436">
    <property type="entry name" value="SSB"/>
    <property type="match status" value="1"/>
</dbReference>
<evidence type="ECO:0000313" key="6">
    <source>
        <dbReference type="EMBL" id="MDL2060557.1"/>
    </source>
</evidence>
<comment type="caution">
    <text evidence="2">Lacks conserved residue(s) required for the propagation of feature annotation.</text>
</comment>
<evidence type="ECO:0000256" key="4">
    <source>
        <dbReference type="SAM" id="MobiDB-lite"/>
    </source>
</evidence>
<feature type="region of interest" description="Disordered" evidence="4">
    <location>
        <begin position="105"/>
        <end position="134"/>
    </location>
</feature>
<dbReference type="HAMAP" id="MF_00984">
    <property type="entry name" value="SSB"/>
    <property type="match status" value="1"/>
</dbReference>
<dbReference type="SUPFAM" id="SSF50249">
    <property type="entry name" value="Nucleic acid-binding proteins"/>
    <property type="match status" value="1"/>
</dbReference>
<dbReference type="PANTHER" id="PTHR10302:SF27">
    <property type="entry name" value="SINGLE-STRANDED DNA-BINDING PROTEIN"/>
    <property type="match status" value="1"/>
</dbReference>
<dbReference type="EMBL" id="JAKZJU020000003">
    <property type="protein sequence ID" value="MDL2060557.1"/>
    <property type="molecule type" value="Genomic_DNA"/>
</dbReference>
<sequence length="134" mass="14853">MASVNKVILLGRLGRDPEMGQTTSATSVARLAVATSRTRKDQSGNRTEETEWHNVVLFGRQAETAKQYLTKGSEVYIEGRLRTRSYEKDGVKRYSTEIIAEQMQLGAKAHGNPPAPKQTPAQQQAFGDDEDVPF</sequence>
<protein>
    <recommendedName>
        <fullName evidence="2 3">Single-stranded DNA-binding protein</fullName>
        <shortName evidence="2">SSB</shortName>
    </recommendedName>
</protein>
<dbReference type="GO" id="GO:0003677">
    <property type="term" value="F:DNA binding"/>
    <property type="evidence" value="ECO:0007669"/>
    <property type="project" value="UniProtKB-KW"/>
</dbReference>
<dbReference type="RefSeq" id="WP_243377406.1">
    <property type="nucleotide sequence ID" value="NZ_JAKZJU020000001.1"/>
</dbReference>
<keyword evidence="7" id="KW-1185">Reference proteome</keyword>
<dbReference type="InterPro" id="IPR012340">
    <property type="entry name" value="NA-bd_OB-fold"/>
</dbReference>
<dbReference type="CDD" id="cd04496">
    <property type="entry name" value="SSB_OBF"/>
    <property type="match status" value="1"/>
</dbReference>
<dbReference type="PIRSF" id="PIRSF002070">
    <property type="entry name" value="SSB"/>
    <property type="match status" value="1"/>
</dbReference>
<keyword evidence="1 2" id="KW-0238">DNA-binding</keyword>